<dbReference type="Proteomes" id="UP001152836">
    <property type="component" value="Unassembled WGS sequence"/>
</dbReference>
<keyword evidence="3" id="KW-1185">Reference proteome</keyword>
<gene>
    <name evidence="2" type="primary">Tmem29</name>
    <name evidence="2" type="ORF">PHOROB_LOCUS3631</name>
</gene>
<accession>A0AAU9Z0K1</accession>
<name>A0AAU9Z0K1_PHORO</name>
<dbReference type="PANTHER" id="PTHR31577">
    <property type="entry name" value="DEVELOPMENTAL PLURIPOTENCY-ASSOCIATED PROTEIN 3-RELATED"/>
    <property type="match status" value="1"/>
</dbReference>
<dbReference type="EMBL" id="CALSGD010000890">
    <property type="protein sequence ID" value="CAH6780227.1"/>
    <property type="molecule type" value="Genomic_DNA"/>
</dbReference>
<feature type="compositionally biased region" description="Low complexity" evidence="1">
    <location>
        <begin position="174"/>
        <end position="190"/>
    </location>
</feature>
<dbReference type="AlphaFoldDB" id="A0AAU9Z0K1"/>
<reference evidence="2" key="1">
    <citation type="submission" date="2022-06" db="EMBL/GenBank/DDBJ databases">
        <authorList>
            <person name="Andreotti S."/>
            <person name="Wyler E."/>
        </authorList>
    </citation>
    <scope>NUCLEOTIDE SEQUENCE</scope>
</reference>
<evidence type="ECO:0000256" key="1">
    <source>
        <dbReference type="SAM" id="MobiDB-lite"/>
    </source>
</evidence>
<organism evidence="2 3">
    <name type="scientific">Phodopus roborovskii</name>
    <name type="common">Roborovski's desert hamster</name>
    <name type="synonym">Cricetulus roborovskii</name>
    <dbReference type="NCBI Taxonomy" id="109678"/>
    <lineage>
        <taxon>Eukaryota</taxon>
        <taxon>Metazoa</taxon>
        <taxon>Chordata</taxon>
        <taxon>Craniata</taxon>
        <taxon>Vertebrata</taxon>
        <taxon>Euteleostomi</taxon>
        <taxon>Mammalia</taxon>
        <taxon>Eutheria</taxon>
        <taxon>Euarchontoglires</taxon>
        <taxon>Glires</taxon>
        <taxon>Rodentia</taxon>
        <taxon>Myomorpha</taxon>
        <taxon>Muroidea</taxon>
        <taxon>Cricetidae</taxon>
        <taxon>Cricetinae</taxon>
        <taxon>Phodopus</taxon>
    </lineage>
</organism>
<dbReference type="Pfam" id="PF15549">
    <property type="entry name" value="PGC7_Stella"/>
    <property type="match status" value="1"/>
</dbReference>
<proteinExistence type="predicted"/>
<feature type="compositionally biased region" description="Polar residues" evidence="1">
    <location>
        <begin position="22"/>
        <end position="33"/>
    </location>
</feature>
<comment type="caution">
    <text evidence="2">The sequence shown here is derived from an EMBL/GenBank/DDBJ whole genome shotgun (WGS) entry which is preliminary data.</text>
</comment>
<feature type="compositionally biased region" description="Low complexity" evidence="1">
    <location>
        <begin position="34"/>
        <end position="53"/>
    </location>
</feature>
<feature type="region of interest" description="Disordered" evidence="1">
    <location>
        <begin position="22"/>
        <end position="58"/>
    </location>
</feature>
<feature type="region of interest" description="Disordered" evidence="1">
    <location>
        <begin position="165"/>
        <end position="204"/>
    </location>
</feature>
<protein>
    <submittedName>
        <fullName evidence="2">Tmem29 protein</fullName>
    </submittedName>
</protein>
<dbReference type="PANTHER" id="PTHR31577:SF3">
    <property type="entry name" value="PROTEIN FAM156A_FAM156B"/>
    <property type="match status" value="1"/>
</dbReference>
<sequence length="204" mass="22822">MDPLQKWDPLLISMPSRMAIVTSSQEASAGSQPSSSEKLSMGLGGLSLSRSPGPGVPAPLSEGLLQHQAREKKALWQQYWEKQGFPQRKKVFLRHSRRWHRDHMAPYLLERDVRGSPAGNKAQNLLRCQGHVPNLAGMSGERNTATNPPSWEMLVQGLSGLTLNLGANRPSPLPEGTGEQQEPEQMLPLERQQESRRMFQRMLK</sequence>
<evidence type="ECO:0000313" key="3">
    <source>
        <dbReference type="Proteomes" id="UP001152836"/>
    </source>
</evidence>
<dbReference type="InterPro" id="IPR029096">
    <property type="entry name" value="Dppa3"/>
</dbReference>
<evidence type="ECO:0000313" key="2">
    <source>
        <dbReference type="EMBL" id="CAH6780227.1"/>
    </source>
</evidence>